<keyword evidence="4" id="KW-1185">Reference proteome</keyword>
<dbReference type="RefSeq" id="WP_013283152.1">
    <property type="nucleotide sequence ID" value="NC_014390.1"/>
</dbReference>
<dbReference type="Pfam" id="PF21205">
    <property type="entry name" value="Rep3_C"/>
    <property type="match status" value="1"/>
</dbReference>
<gene>
    <name evidence="3" type="primary">repB5</name>
    <name evidence="3" type="ordered locus">bpr_IV140</name>
</gene>
<dbReference type="EMBL" id="CP001813">
    <property type="protein sequence ID" value="ADL36504.1"/>
    <property type="molecule type" value="Genomic_DNA"/>
</dbReference>
<organism evidence="3 4">
    <name type="scientific">Butyrivibrio proteoclasticus (strain ATCC 51982 / DSM 14932 / B316)</name>
    <name type="common">Clostridium proteoclasticum</name>
    <dbReference type="NCBI Taxonomy" id="515622"/>
    <lineage>
        <taxon>Bacteria</taxon>
        <taxon>Bacillati</taxon>
        <taxon>Bacillota</taxon>
        <taxon>Clostridia</taxon>
        <taxon>Lachnospirales</taxon>
        <taxon>Lachnospiraceae</taxon>
        <taxon>Butyrivibrio</taxon>
    </lineage>
</organism>
<feature type="domain" description="Initiator Rep protein WH1" evidence="2">
    <location>
        <begin position="6"/>
        <end position="153"/>
    </location>
</feature>
<protein>
    <submittedName>
        <fullName evidence="3">Replication initiation protein repB5</fullName>
    </submittedName>
</protein>
<dbReference type="KEGG" id="bpb:bpr_IV140"/>
<name>E0S522_BUTPB</name>
<dbReference type="GO" id="GO:0006270">
    <property type="term" value="P:DNA replication initiation"/>
    <property type="evidence" value="ECO:0007669"/>
    <property type="project" value="InterPro"/>
</dbReference>
<dbReference type="AlphaFoldDB" id="E0S522"/>
<dbReference type="SUPFAM" id="SSF46785">
    <property type="entry name" value="Winged helix' DNA-binding domain"/>
    <property type="match status" value="2"/>
</dbReference>
<evidence type="ECO:0000259" key="2">
    <source>
        <dbReference type="Pfam" id="PF01051"/>
    </source>
</evidence>
<dbReference type="InterPro" id="IPR036390">
    <property type="entry name" value="WH_DNA-bd_sf"/>
</dbReference>
<sequence>MGEKLFKKSNNLIYAYSNGTLLANQLFAIGLQNIFIDEDNRAVSKMLGEDIKKELSLTSNSIYKRIRDLCDREDAVGSIYDWMIMYRDCESGKMIDYKVVSDASFSNGILWIAYNKEITNLIMNLSKNYTALSLSESMCLKTKNSYRLYEILKADYDFKSHEQKSGEIVVDYNLMELKLMLGDVDYKAIPLISNELEKEQPDYNRIEDIVDSKGFDFHKGYSKFNERVLANAVNEINEKTGLKVEYAPIKDGRAVIGVRFFIY</sequence>
<dbReference type="Proteomes" id="UP000001299">
    <property type="component" value="Plasmid pCY186"/>
</dbReference>
<evidence type="ECO:0000313" key="4">
    <source>
        <dbReference type="Proteomes" id="UP000001299"/>
    </source>
</evidence>
<reference evidence="3 4" key="1">
    <citation type="journal article" date="2010" name="PLoS ONE">
        <title>The glycobiome of the rumen bacterium Butyrivibrio proteoclasticus B316(T) highlights adaptation to a polysaccharide-rich environment.</title>
        <authorList>
            <person name="Kelly W.J."/>
            <person name="Leahy S.C."/>
            <person name="Altermann E."/>
            <person name="Yeoman C.J."/>
            <person name="Dunne J.C."/>
            <person name="Kong Z."/>
            <person name="Pacheco D.M."/>
            <person name="Li D."/>
            <person name="Noel S.J."/>
            <person name="Moon C.D."/>
            <person name="Cookson A.L."/>
            <person name="Attwood G.T."/>
        </authorList>
    </citation>
    <scope>NUCLEOTIDE SEQUENCE [LARGE SCALE GENOMIC DNA]</scope>
    <source>
        <strain evidence="4">ATCC 51982 / DSM 14932 / B316</strain>
        <plasmid evidence="4">Plasmid pCY186</plasmid>
    </source>
</reference>
<evidence type="ECO:0000313" key="3">
    <source>
        <dbReference type="EMBL" id="ADL36504.1"/>
    </source>
</evidence>
<geneLocation type="plasmid" evidence="3 4">
    <name>pCY186</name>
</geneLocation>
<proteinExistence type="inferred from homology"/>
<evidence type="ECO:0000256" key="1">
    <source>
        <dbReference type="ARBA" id="ARBA00038283"/>
    </source>
</evidence>
<dbReference type="HOGENOM" id="CLU_055082_0_0_9"/>
<dbReference type="InterPro" id="IPR036388">
    <property type="entry name" value="WH-like_DNA-bd_sf"/>
</dbReference>
<dbReference type="eggNOG" id="COG5527">
    <property type="taxonomic scope" value="Bacteria"/>
</dbReference>
<dbReference type="Pfam" id="PF01051">
    <property type="entry name" value="Rep3_N"/>
    <property type="match status" value="1"/>
</dbReference>
<dbReference type="GO" id="GO:0003887">
    <property type="term" value="F:DNA-directed DNA polymerase activity"/>
    <property type="evidence" value="ECO:0007669"/>
    <property type="project" value="InterPro"/>
</dbReference>
<accession>E0S522</accession>
<keyword evidence="3" id="KW-0614">Plasmid</keyword>
<dbReference type="InterPro" id="IPR000525">
    <property type="entry name" value="Initiator_Rep_WH1"/>
</dbReference>
<comment type="similarity">
    <text evidence="1">Belongs to the initiator RepB protein family.</text>
</comment>
<dbReference type="Gene3D" id="1.10.10.10">
    <property type="entry name" value="Winged helix-like DNA-binding domain superfamily/Winged helix DNA-binding domain"/>
    <property type="match status" value="2"/>
</dbReference>